<comment type="caution">
    <text evidence="1">The sequence shown here is derived from an EMBL/GenBank/DDBJ whole genome shotgun (WGS) entry which is preliminary data.</text>
</comment>
<accession>A0ACB8UGU2</accession>
<gene>
    <name evidence="1" type="ORF">BDY19DRAFT_418215</name>
</gene>
<proteinExistence type="predicted"/>
<name>A0ACB8UGU2_9APHY</name>
<keyword evidence="2" id="KW-1185">Reference proteome</keyword>
<reference evidence="1" key="1">
    <citation type="journal article" date="2021" name="Environ. Microbiol.">
        <title>Gene family expansions and transcriptome signatures uncover fungal adaptations to wood decay.</title>
        <authorList>
            <person name="Hage H."/>
            <person name="Miyauchi S."/>
            <person name="Viragh M."/>
            <person name="Drula E."/>
            <person name="Min B."/>
            <person name="Chaduli D."/>
            <person name="Navarro D."/>
            <person name="Favel A."/>
            <person name="Norest M."/>
            <person name="Lesage-Meessen L."/>
            <person name="Balint B."/>
            <person name="Merenyi Z."/>
            <person name="de Eugenio L."/>
            <person name="Morin E."/>
            <person name="Martinez A.T."/>
            <person name="Baldrian P."/>
            <person name="Stursova M."/>
            <person name="Martinez M.J."/>
            <person name="Novotny C."/>
            <person name="Magnuson J.K."/>
            <person name="Spatafora J.W."/>
            <person name="Maurice S."/>
            <person name="Pangilinan J."/>
            <person name="Andreopoulos W."/>
            <person name="LaButti K."/>
            <person name="Hundley H."/>
            <person name="Na H."/>
            <person name="Kuo A."/>
            <person name="Barry K."/>
            <person name="Lipzen A."/>
            <person name="Henrissat B."/>
            <person name="Riley R."/>
            <person name="Ahrendt S."/>
            <person name="Nagy L.G."/>
            <person name="Grigoriev I.V."/>
            <person name="Martin F."/>
            <person name="Rosso M.N."/>
        </authorList>
    </citation>
    <scope>NUCLEOTIDE SEQUENCE</scope>
    <source>
        <strain evidence="1">CBS 384.51</strain>
    </source>
</reference>
<evidence type="ECO:0000313" key="2">
    <source>
        <dbReference type="Proteomes" id="UP001055072"/>
    </source>
</evidence>
<dbReference type="EMBL" id="MU274902">
    <property type="protein sequence ID" value="KAI0093264.1"/>
    <property type="molecule type" value="Genomic_DNA"/>
</dbReference>
<dbReference type="Proteomes" id="UP001055072">
    <property type="component" value="Unassembled WGS sequence"/>
</dbReference>
<organism evidence="1 2">
    <name type="scientific">Irpex rosettiformis</name>
    <dbReference type="NCBI Taxonomy" id="378272"/>
    <lineage>
        <taxon>Eukaryota</taxon>
        <taxon>Fungi</taxon>
        <taxon>Dikarya</taxon>
        <taxon>Basidiomycota</taxon>
        <taxon>Agaricomycotina</taxon>
        <taxon>Agaricomycetes</taxon>
        <taxon>Polyporales</taxon>
        <taxon>Irpicaceae</taxon>
        <taxon>Irpex</taxon>
    </lineage>
</organism>
<protein>
    <submittedName>
        <fullName evidence="1">Kinase-like domain-containing protein</fullName>
    </submittedName>
</protein>
<sequence>MMISDADPSQFKYSIRPTVSSLLWAAWLHIPRWLRLKAYKTLERYSCSTVDLGYTTVKLPFGLYAKRGRRATVNEALVTHYVSLHTTIPVPNVLDVLSDKDGAYFLMTRLPGHEIADMPRTLNEYSDQEMDVFVATVGGWLEQLRALGPSPYGNSVCGFTGGPLTSYRIKHDEFVGPFASQDEFHAEWYNTLPDEADPDIRALATRLRNQKRYRICLTHGDISPNNILVDDHYKPVGFIDWGCAAWMPEYWELTYALYRRQRYHGWVKAFTRALPQYHDEVVVEMEQWNYIYPW</sequence>
<evidence type="ECO:0000313" key="1">
    <source>
        <dbReference type="EMBL" id="KAI0093264.1"/>
    </source>
</evidence>